<protein>
    <submittedName>
        <fullName evidence="1">Uncharacterized protein</fullName>
    </submittedName>
</protein>
<dbReference type="OrthoDB" id="5643368at2"/>
<reference evidence="1 2" key="1">
    <citation type="submission" date="2015-11" db="EMBL/GenBank/DDBJ databases">
        <title>Genomic analysis of 38 Legionella species identifies large and diverse effector repertoires.</title>
        <authorList>
            <person name="Burstein D."/>
            <person name="Amaro F."/>
            <person name="Zusman T."/>
            <person name="Lifshitz Z."/>
            <person name="Cohen O."/>
            <person name="Gilbert J.A."/>
            <person name="Pupko T."/>
            <person name="Shuman H.A."/>
            <person name="Segal G."/>
        </authorList>
    </citation>
    <scope>NUCLEOTIDE SEQUENCE [LARGE SCALE GENOMIC DNA]</scope>
    <source>
        <strain evidence="1 2">Bercovier 4</strain>
    </source>
</reference>
<organism evidence="1 2">
    <name type="scientific">Legionella israelensis</name>
    <dbReference type="NCBI Taxonomy" id="454"/>
    <lineage>
        <taxon>Bacteria</taxon>
        <taxon>Pseudomonadati</taxon>
        <taxon>Pseudomonadota</taxon>
        <taxon>Gammaproteobacteria</taxon>
        <taxon>Legionellales</taxon>
        <taxon>Legionellaceae</taxon>
        <taxon>Legionella</taxon>
    </lineage>
</organism>
<dbReference type="Proteomes" id="UP000054761">
    <property type="component" value="Unassembled WGS sequence"/>
</dbReference>
<proteinExistence type="predicted"/>
<dbReference type="RefSeq" id="WP_058502547.1">
    <property type="nucleotide sequence ID" value="NZ_CAAAJA010000033.1"/>
</dbReference>
<dbReference type="PATRIC" id="fig|454.4.peg.2457"/>
<evidence type="ECO:0000313" key="2">
    <source>
        <dbReference type="Proteomes" id="UP000054761"/>
    </source>
</evidence>
<gene>
    <name evidence="1" type="ORF">Lisr_2249</name>
</gene>
<dbReference type="EMBL" id="LNYH01000141">
    <property type="protein sequence ID" value="KTD15862.1"/>
    <property type="molecule type" value="Genomic_DNA"/>
</dbReference>
<keyword evidence="2" id="KW-1185">Reference proteome</keyword>
<dbReference type="STRING" id="454.Lisr_2249"/>
<accession>A0A0W0V7L1</accession>
<sequence length="193" mass="21707">MKNQGRFLFILLSVFFITIAHSKEPVVCDSKYVLCNAAPCQAIPGMKDRALCTCSIWEGKNIGYSACEQRNPQTAPYQQTKLLSTFSFGGMHYKYIHCKAGTPWTNCLDQECFIDKNDPRSAHCNCKIEEGTAYVTFAGMCDINACDKSMWSGAKADDNLKFMNLLSKDMGYETPPMRACLNKHNENNEAKHD</sequence>
<evidence type="ECO:0000313" key="1">
    <source>
        <dbReference type="EMBL" id="KTD15862.1"/>
    </source>
</evidence>
<dbReference type="AlphaFoldDB" id="A0A0W0V7L1"/>
<name>A0A0W0V7L1_9GAMM</name>
<comment type="caution">
    <text evidence="1">The sequence shown here is derived from an EMBL/GenBank/DDBJ whole genome shotgun (WGS) entry which is preliminary data.</text>
</comment>